<keyword evidence="2" id="KW-1185">Reference proteome</keyword>
<feature type="non-terminal residue" evidence="1">
    <location>
        <position position="237"/>
    </location>
</feature>
<protein>
    <submittedName>
        <fullName evidence="1">Uncharacterized protein</fullName>
    </submittedName>
</protein>
<dbReference type="Proteomes" id="UP000780801">
    <property type="component" value="Unassembled WGS sequence"/>
</dbReference>
<dbReference type="AlphaFoldDB" id="A0A9P6FLM4"/>
<evidence type="ECO:0000313" key="1">
    <source>
        <dbReference type="EMBL" id="KAF9577702.1"/>
    </source>
</evidence>
<comment type="caution">
    <text evidence="1">The sequence shown here is derived from an EMBL/GenBank/DDBJ whole genome shotgun (WGS) entry which is preliminary data.</text>
</comment>
<evidence type="ECO:0000313" key="2">
    <source>
        <dbReference type="Proteomes" id="UP000780801"/>
    </source>
</evidence>
<dbReference type="OrthoDB" id="2441991at2759"/>
<sequence length="237" mass="26909">LLSNKRKTIPVSPVEDGFMTFTEHVFCQFFFEVPALQHQLKDFVGEFAKNLTKSSLTCDWLPGQEPGRLIGHLITDFTTEHLTSRQKGKAGHRTAIQLFSFQQIENQINELRKPTFDPRAYKGRGYLLRGSIKTDGHSLQLLGFKLKELQSVRYKRYKACLLPNRITSTTGGTDAFLKEIRNVDRTEDVRELWDCTPEDAGNFSYLGIDLGQTCVVGACAILPDDQQPKGRKRNNRG</sequence>
<reference evidence="1" key="1">
    <citation type="journal article" date="2020" name="Fungal Divers.">
        <title>Resolving the Mortierellaceae phylogeny through synthesis of multi-gene phylogenetics and phylogenomics.</title>
        <authorList>
            <person name="Vandepol N."/>
            <person name="Liber J."/>
            <person name="Desiro A."/>
            <person name="Na H."/>
            <person name="Kennedy M."/>
            <person name="Barry K."/>
            <person name="Grigoriev I.V."/>
            <person name="Miller A.N."/>
            <person name="O'Donnell K."/>
            <person name="Stajich J.E."/>
            <person name="Bonito G."/>
        </authorList>
    </citation>
    <scope>NUCLEOTIDE SEQUENCE</scope>
    <source>
        <strain evidence="1">KOD1015</strain>
    </source>
</reference>
<gene>
    <name evidence="1" type="ORF">BGW38_006918</name>
</gene>
<accession>A0A9P6FLM4</accession>
<organism evidence="1 2">
    <name type="scientific">Lunasporangiospora selenospora</name>
    <dbReference type="NCBI Taxonomy" id="979761"/>
    <lineage>
        <taxon>Eukaryota</taxon>
        <taxon>Fungi</taxon>
        <taxon>Fungi incertae sedis</taxon>
        <taxon>Mucoromycota</taxon>
        <taxon>Mortierellomycotina</taxon>
        <taxon>Mortierellomycetes</taxon>
        <taxon>Mortierellales</taxon>
        <taxon>Mortierellaceae</taxon>
        <taxon>Lunasporangiospora</taxon>
    </lineage>
</organism>
<proteinExistence type="predicted"/>
<feature type="non-terminal residue" evidence="1">
    <location>
        <position position="1"/>
    </location>
</feature>
<name>A0A9P6FLM4_9FUNG</name>
<dbReference type="EMBL" id="JAABOA010004480">
    <property type="protein sequence ID" value="KAF9577702.1"/>
    <property type="molecule type" value="Genomic_DNA"/>
</dbReference>